<protein>
    <submittedName>
        <fullName evidence="8">Iron-siderophore ABC transporter substrate-binding protein</fullName>
    </submittedName>
</protein>
<dbReference type="PANTHER" id="PTHR30532">
    <property type="entry name" value="IRON III DICITRATE-BINDING PERIPLASMIC PROTEIN"/>
    <property type="match status" value="1"/>
</dbReference>
<dbReference type="EMBL" id="DSID01000619">
    <property type="protein sequence ID" value="HEX71205.1"/>
    <property type="molecule type" value="Genomic_DNA"/>
</dbReference>
<dbReference type="CDD" id="cd01146">
    <property type="entry name" value="FhuD"/>
    <property type="match status" value="1"/>
</dbReference>
<dbReference type="InterPro" id="IPR051313">
    <property type="entry name" value="Bact_iron-sidero_bind"/>
</dbReference>
<evidence type="ECO:0000256" key="3">
    <source>
        <dbReference type="ARBA" id="ARBA00022448"/>
    </source>
</evidence>
<dbReference type="InterPro" id="IPR006311">
    <property type="entry name" value="TAT_signal"/>
</dbReference>
<proteinExistence type="inferred from homology"/>
<dbReference type="Pfam" id="PF01497">
    <property type="entry name" value="Peripla_BP_2"/>
    <property type="match status" value="1"/>
</dbReference>
<keyword evidence="4" id="KW-0408">Iron</keyword>
<keyword evidence="3" id="KW-0813">Transport</keyword>
<evidence type="ECO:0000256" key="1">
    <source>
        <dbReference type="ARBA" id="ARBA00004196"/>
    </source>
</evidence>
<dbReference type="PANTHER" id="PTHR30532:SF25">
    <property type="entry name" value="IRON(III) DICITRATE-BINDING PERIPLASMIC PROTEIN"/>
    <property type="match status" value="1"/>
</dbReference>
<evidence type="ECO:0000313" key="8">
    <source>
        <dbReference type="EMBL" id="HEX71205.1"/>
    </source>
</evidence>
<organism evidence="8">
    <name type="scientific">Thermorudis sp</name>
    <dbReference type="NCBI Taxonomy" id="1969470"/>
    <lineage>
        <taxon>Bacteria</taxon>
        <taxon>Pseudomonadati</taxon>
        <taxon>Thermomicrobiota</taxon>
        <taxon>Thermomicrobia</taxon>
        <taxon>Thermomicrobia incertae sedis</taxon>
        <taxon>Thermorudis</taxon>
    </lineage>
</organism>
<accession>A0A7C2WT52</accession>
<dbReference type="Gene3D" id="3.40.50.1980">
    <property type="entry name" value="Nitrogenase molybdenum iron protein domain"/>
    <property type="match status" value="2"/>
</dbReference>
<name>A0A7C2WT52_9BACT</name>
<feature type="domain" description="Fe/B12 periplasmic-binding" evidence="7">
    <location>
        <begin position="98"/>
        <end position="357"/>
    </location>
</feature>
<comment type="similarity">
    <text evidence="2">Belongs to the bacterial solute-binding protein 8 family.</text>
</comment>
<reference evidence="8" key="1">
    <citation type="journal article" date="2020" name="mSystems">
        <title>Genome- and Community-Level Interaction Insights into Carbon Utilization and Element Cycling Functions of Hydrothermarchaeota in Hydrothermal Sediment.</title>
        <authorList>
            <person name="Zhou Z."/>
            <person name="Liu Y."/>
            <person name="Xu W."/>
            <person name="Pan J."/>
            <person name="Luo Z.H."/>
            <person name="Li M."/>
        </authorList>
    </citation>
    <scope>NUCLEOTIDE SEQUENCE [LARGE SCALE GENOMIC DNA]</scope>
    <source>
        <strain evidence="8">SpSt-192</strain>
    </source>
</reference>
<dbReference type="GO" id="GO:1901678">
    <property type="term" value="P:iron coordination entity transport"/>
    <property type="evidence" value="ECO:0007669"/>
    <property type="project" value="UniProtKB-ARBA"/>
</dbReference>
<feature type="compositionally biased region" description="Low complexity" evidence="6">
    <location>
        <begin position="54"/>
        <end position="79"/>
    </location>
</feature>
<keyword evidence="4" id="KW-0406">Ion transport</keyword>
<gene>
    <name evidence="8" type="ORF">ENP13_08195</name>
</gene>
<evidence type="ECO:0000256" key="2">
    <source>
        <dbReference type="ARBA" id="ARBA00008814"/>
    </source>
</evidence>
<keyword evidence="5" id="KW-0732">Signal</keyword>
<evidence type="ECO:0000256" key="6">
    <source>
        <dbReference type="SAM" id="MobiDB-lite"/>
    </source>
</evidence>
<comment type="caution">
    <text evidence="8">The sequence shown here is derived from an EMBL/GenBank/DDBJ whole genome shotgun (WGS) entry which is preliminary data.</text>
</comment>
<dbReference type="PROSITE" id="PS50983">
    <property type="entry name" value="FE_B12_PBP"/>
    <property type="match status" value="1"/>
</dbReference>
<dbReference type="PROSITE" id="PS51318">
    <property type="entry name" value="TAT"/>
    <property type="match status" value="1"/>
</dbReference>
<dbReference type="SUPFAM" id="SSF53807">
    <property type="entry name" value="Helical backbone' metal receptor"/>
    <property type="match status" value="1"/>
</dbReference>
<dbReference type="GO" id="GO:0030288">
    <property type="term" value="C:outer membrane-bounded periplasmic space"/>
    <property type="evidence" value="ECO:0007669"/>
    <property type="project" value="TreeGrafter"/>
</dbReference>
<feature type="region of interest" description="Disordered" evidence="6">
    <location>
        <begin position="36"/>
        <end position="79"/>
    </location>
</feature>
<evidence type="ECO:0000256" key="4">
    <source>
        <dbReference type="ARBA" id="ARBA00022496"/>
    </source>
</evidence>
<dbReference type="InterPro" id="IPR002491">
    <property type="entry name" value="ABC_transptr_periplasmic_BD"/>
</dbReference>
<comment type="subcellular location">
    <subcellularLocation>
        <location evidence="1">Cell envelope</location>
    </subcellularLocation>
</comment>
<evidence type="ECO:0000256" key="5">
    <source>
        <dbReference type="ARBA" id="ARBA00022729"/>
    </source>
</evidence>
<sequence>MTNEPRRHLSRRAVIRQLGLLGGAVALAPLLSACGRGEPAVESPAPAPTQTRVASPTASAAGAATPTPASPTPTSTPAGERVVQHAMGQATVPAAPQRVVVLDMGELDIALALGVQPIGYATYTANEELAPYLQERMTESTWVGTVTEPDLELVLSLQPDLILTNKLRHEAIYQQLSEIAPTVCSETVGVVWKENLQLFAEALGKAEEGERLMADYFARLEEFKRAMGPRLDETEVSLVRSFPDHVRIYMKASFMGSVVEDAGLPRPPAQDKDIFMEEATAERIRDLDGDVMFIMYWNRQQGEQLSQLMQHPLWSRLDVVQQGRVYEVDDRIWGTGLGPLAANRIIDDLFKYLVEEWA</sequence>
<evidence type="ECO:0000259" key="7">
    <source>
        <dbReference type="PROSITE" id="PS50983"/>
    </source>
</evidence>
<dbReference type="AlphaFoldDB" id="A0A7C2WT52"/>
<keyword evidence="4" id="KW-0410">Iron transport</keyword>
<dbReference type="PROSITE" id="PS51257">
    <property type="entry name" value="PROKAR_LIPOPROTEIN"/>
    <property type="match status" value="1"/>
</dbReference>